<evidence type="ECO:0000256" key="1">
    <source>
        <dbReference type="SAM" id="Phobius"/>
    </source>
</evidence>
<comment type="caution">
    <text evidence="2">The sequence shown here is derived from an EMBL/GenBank/DDBJ whole genome shotgun (WGS) entry which is preliminary data.</text>
</comment>
<accession>A0A8S4FPY1</accession>
<keyword evidence="1" id="KW-0472">Membrane</keyword>
<feature type="transmembrane region" description="Helical" evidence="1">
    <location>
        <begin position="12"/>
        <end position="33"/>
    </location>
</feature>
<gene>
    <name evidence="2" type="ORF">PLXY2_LOCUS9389</name>
</gene>
<dbReference type="EMBL" id="CAJHNJ030000037">
    <property type="protein sequence ID" value="CAG9129054.1"/>
    <property type="molecule type" value="Genomic_DNA"/>
</dbReference>
<sequence length="87" mass="9072">MPGHARGGGAVPLARGGVAALFALAAIAVSLAWQRIFDSVLASCRVALQSNKRLTLSLNGQSFQCNLTNRPAGLTVFRCPSEGMDES</sequence>
<dbReference type="Proteomes" id="UP000653454">
    <property type="component" value="Unassembled WGS sequence"/>
</dbReference>
<protein>
    <submittedName>
        <fullName evidence="2">(diamondback moth) hypothetical protein</fullName>
    </submittedName>
</protein>
<organism evidence="2 3">
    <name type="scientific">Plutella xylostella</name>
    <name type="common">Diamondback moth</name>
    <name type="synonym">Plutella maculipennis</name>
    <dbReference type="NCBI Taxonomy" id="51655"/>
    <lineage>
        <taxon>Eukaryota</taxon>
        <taxon>Metazoa</taxon>
        <taxon>Ecdysozoa</taxon>
        <taxon>Arthropoda</taxon>
        <taxon>Hexapoda</taxon>
        <taxon>Insecta</taxon>
        <taxon>Pterygota</taxon>
        <taxon>Neoptera</taxon>
        <taxon>Endopterygota</taxon>
        <taxon>Lepidoptera</taxon>
        <taxon>Glossata</taxon>
        <taxon>Ditrysia</taxon>
        <taxon>Yponomeutoidea</taxon>
        <taxon>Plutellidae</taxon>
        <taxon>Plutella</taxon>
    </lineage>
</organism>
<proteinExistence type="predicted"/>
<evidence type="ECO:0000313" key="2">
    <source>
        <dbReference type="EMBL" id="CAG9129054.1"/>
    </source>
</evidence>
<reference evidence="2" key="1">
    <citation type="submission" date="2020-11" db="EMBL/GenBank/DDBJ databases">
        <authorList>
            <person name="Whiteford S."/>
        </authorList>
    </citation>
    <scope>NUCLEOTIDE SEQUENCE</scope>
</reference>
<keyword evidence="3" id="KW-1185">Reference proteome</keyword>
<name>A0A8S4FPY1_PLUXY</name>
<dbReference type="AlphaFoldDB" id="A0A8S4FPY1"/>
<evidence type="ECO:0000313" key="3">
    <source>
        <dbReference type="Proteomes" id="UP000653454"/>
    </source>
</evidence>
<keyword evidence="1" id="KW-0812">Transmembrane</keyword>
<keyword evidence="1" id="KW-1133">Transmembrane helix</keyword>